<evidence type="ECO:0000256" key="1">
    <source>
        <dbReference type="SAM" id="Phobius"/>
    </source>
</evidence>
<organism evidence="2 3">
    <name type="scientific">Nocardia cerradoensis</name>
    <dbReference type="NCBI Taxonomy" id="85688"/>
    <lineage>
        <taxon>Bacteria</taxon>
        <taxon>Bacillati</taxon>
        <taxon>Actinomycetota</taxon>
        <taxon>Actinomycetes</taxon>
        <taxon>Mycobacteriales</taxon>
        <taxon>Nocardiaceae</taxon>
        <taxon>Nocardia</taxon>
    </lineage>
</organism>
<dbReference type="AlphaFoldDB" id="A0A231GT56"/>
<keyword evidence="1" id="KW-0812">Transmembrane</keyword>
<accession>A0A231GT56</accession>
<proteinExistence type="predicted"/>
<comment type="caution">
    <text evidence="2">The sequence shown here is derived from an EMBL/GenBank/DDBJ whole genome shotgun (WGS) entry which is preliminary data.</text>
</comment>
<protein>
    <submittedName>
        <fullName evidence="2">Uncharacterized protein</fullName>
    </submittedName>
</protein>
<evidence type="ECO:0000313" key="2">
    <source>
        <dbReference type="EMBL" id="OXR39807.1"/>
    </source>
</evidence>
<name>A0A231GT56_9NOCA</name>
<gene>
    <name evidence="2" type="ORF">B7C42_08119</name>
</gene>
<sequence length="163" mass="17812">MGDDDPDDGGAYFTVVAAVLVMLLDFSRVIEVLDAWVGQGDHPFRSAATAVCSVVGQAEISAQHVDALLAAQPVGFIGDAGHRVHPRDPHRDIGRPELRGRGAEPLHEPALLNIPLTAVGDHQRHHPTDPADHGQRQLRDIHRGTAALWMKRGEQDPLRHHRD</sequence>
<reference evidence="2 3" key="1">
    <citation type="submission" date="2017-07" db="EMBL/GenBank/DDBJ databases">
        <title>First draft Genome Sequence of Nocardia cerradoensis isolated from human infection.</title>
        <authorList>
            <person name="Carrasco G."/>
        </authorList>
    </citation>
    <scope>NUCLEOTIDE SEQUENCE [LARGE SCALE GENOMIC DNA]</scope>
    <source>
        <strain evidence="2 3">CNM20130759</strain>
    </source>
</reference>
<evidence type="ECO:0000313" key="3">
    <source>
        <dbReference type="Proteomes" id="UP000215506"/>
    </source>
</evidence>
<dbReference type="Proteomes" id="UP000215506">
    <property type="component" value="Unassembled WGS sequence"/>
</dbReference>
<keyword evidence="1" id="KW-0472">Membrane</keyword>
<feature type="transmembrane region" description="Helical" evidence="1">
    <location>
        <begin position="12"/>
        <end position="30"/>
    </location>
</feature>
<keyword evidence="3" id="KW-1185">Reference proteome</keyword>
<keyword evidence="1" id="KW-1133">Transmembrane helix</keyword>
<dbReference type="EMBL" id="NGAF01000061">
    <property type="protein sequence ID" value="OXR39807.1"/>
    <property type="molecule type" value="Genomic_DNA"/>
</dbReference>